<evidence type="ECO:0000256" key="2">
    <source>
        <dbReference type="PIRSR" id="PIRSR602401-1"/>
    </source>
</evidence>
<feature type="compositionally biased region" description="Low complexity" evidence="3">
    <location>
        <begin position="1"/>
        <end position="12"/>
    </location>
</feature>
<dbReference type="SUPFAM" id="SSF48264">
    <property type="entry name" value="Cytochrome P450"/>
    <property type="match status" value="1"/>
</dbReference>
<dbReference type="PRINTS" id="PR00385">
    <property type="entry name" value="P450"/>
</dbReference>
<keyword evidence="2" id="KW-0479">Metal-binding</keyword>
<feature type="region of interest" description="Disordered" evidence="3">
    <location>
        <begin position="1"/>
        <end position="26"/>
    </location>
</feature>
<organism evidence="4">
    <name type="scientific">Mantoniella antarctica</name>
    <dbReference type="NCBI Taxonomy" id="81844"/>
    <lineage>
        <taxon>Eukaryota</taxon>
        <taxon>Viridiplantae</taxon>
        <taxon>Chlorophyta</taxon>
        <taxon>Mamiellophyceae</taxon>
        <taxon>Mamiellales</taxon>
        <taxon>Mamiellaceae</taxon>
        <taxon>Mantoniella</taxon>
    </lineage>
</organism>
<dbReference type="Pfam" id="PF00067">
    <property type="entry name" value="p450"/>
    <property type="match status" value="1"/>
</dbReference>
<accession>A0A7S0T186</accession>
<keyword evidence="2" id="KW-0408">Iron</keyword>
<dbReference type="GO" id="GO:0009507">
    <property type="term" value="C:chloroplast"/>
    <property type="evidence" value="ECO:0007669"/>
    <property type="project" value="TreeGrafter"/>
</dbReference>
<comment type="cofactor">
    <cofactor evidence="2">
        <name>heme</name>
        <dbReference type="ChEBI" id="CHEBI:30413"/>
    </cofactor>
</comment>
<sequence>MMSLASASSSVAAPPPGRASVSRRRGARARAIAMAARPPACAAGLRGGDGDGAGAGAGLGAVEGLRAPSARLLGARCRRGGGGVCGRRVAVVRAATLEERIASGEFTKPRTSIGETVLNAMRSVLKNVELPQSRALGLQLAKLSRKWRSEAMSKMPVAMGDIREIAGQPVFVPLYKLFLAYGEMFVLAIGPKKFVVVSDNDVAREMLQTQAKSFSKGLLSEILEFVMGTGLIPADGETWKIRRRVVVPSLHRKYVGSMVDMFGDCGVYGSSQLARSEVDGVTVEMENFYSRLALDIIGKAVFNYDFDSLRQDDPIIKAVYTVLREAEYRSVTFIPYWKVAPLQWLVPRQKACQEALVVVNDTLNRLIARTKKIVEDEDEEFVEEYMSKADPSILNFLIASGDDVTSKQLRDDLMTLLIAGHETTAAVLTWTTFLLATHPEIKARVQAEVDEVCGDRKPTTEDMMNLKFTTRVINESMRLYPQPPVLIRRAMEAVTLDGYEIEPGTDFFISVWNLHRNPRLWEEPDRFNPDRFPIDQKMPNETTMNFAYLPFGGGQRKCVGDQFALFESIVTLAMVCRRFDFELDPEKHPDGECGMTTGATIHTTGGLHLKLTRRPGMGGDEMNPGDKKLRVGASLDELLDVDIFSGTPDASFSSMDEDELERAKDLKEAAVVLGAKTVGAKGVKSGSGGAKGEKPIIDGEMFDAAVKEAEGMFAEEAEAEAEAKKVSAMTGLGLPSSRRL</sequence>
<dbReference type="InterPro" id="IPR050196">
    <property type="entry name" value="Cytochrome_P450_Monoox"/>
</dbReference>
<feature type="binding site" description="axial binding residue" evidence="2">
    <location>
        <position position="558"/>
    </location>
    <ligand>
        <name>heme</name>
        <dbReference type="ChEBI" id="CHEBI:30413"/>
    </ligand>
    <ligandPart>
        <name>Fe</name>
        <dbReference type="ChEBI" id="CHEBI:18248"/>
    </ligandPart>
</feature>
<dbReference type="GO" id="GO:0020037">
    <property type="term" value="F:heme binding"/>
    <property type="evidence" value="ECO:0007669"/>
    <property type="project" value="InterPro"/>
</dbReference>
<dbReference type="GO" id="GO:0010291">
    <property type="term" value="F:beta-carotene 3-hydroxylase activity"/>
    <property type="evidence" value="ECO:0007669"/>
    <property type="project" value="TreeGrafter"/>
</dbReference>
<evidence type="ECO:0000313" key="4">
    <source>
        <dbReference type="EMBL" id="CAD8722081.1"/>
    </source>
</evidence>
<comment type="similarity">
    <text evidence="1">Belongs to the cytochrome P450 family.</text>
</comment>
<dbReference type="InterPro" id="IPR036396">
    <property type="entry name" value="Cyt_P450_sf"/>
</dbReference>
<dbReference type="PROSITE" id="PS00086">
    <property type="entry name" value="CYTOCHROME_P450"/>
    <property type="match status" value="1"/>
</dbReference>
<dbReference type="InterPro" id="IPR002401">
    <property type="entry name" value="Cyt_P450_E_grp-I"/>
</dbReference>
<dbReference type="CDD" id="cd11046">
    <property type="entry name" value="CYP97"/>
    <property type="match status" value="1"/>
</dbReference>
<dbReference type="GO" id="GO:0016705">
    <property type="term" value="F:oxidoreductase activity, acting on paired donors, with incorporation or reduction of molecular oxygen"/>
    <property type="evidence" value="ECO:0007669"/>
    <property type="project" value="InterPro"/>
</dbReference>
<evidence type="ECO:0000256" key="1">
    <source>
        <dbReference type="ARBA" id="ARBA00010617"/>
    </source>
</evidence>
<proteinExistence type="inferred from homology"/>
<dbReference type="GO" id="GO:0005506">
    <property type="term" value="F:iron ion binding"/>
    <property type="evidence" value="ECO:0007669"/>
    <property type="project" value="InterPro"/>
</dbReference>
<dbReference type="PANTHER" id="PTHR24291:SF171">
    <property type="entry name" value="PROTEIN LUTEIN DEFICIENT 5, CHLOROPLASTIC"/>
    <property type="match status" value="1"/>
</dbReference>
<dbReference type="Gene3D" id="1.10.630.10">
    <property type="entry name" value="Cytochrome P450"/>
    <property type="match status" value="1"/>
</dbReference>
<dbReference type="InterPro" id="IPR017972">
    <property type="entry name" value="Cyt_P450_CS"/>
</dbReference>
<dbReference type="PANTHER" id="PTHR24291">
    <property type="entry name" value="CYTOCHROME P450 FAMILY 4"/>
    <property type="match status" value="1"/>
</dbReference>
<dbReference type="EMBL" id="HBFC01035794">
    <property type="protein sequence ID" value="CAD8722081.1"/>
    <property type="molecule type" value="Transcribed_RNA"/>
</dbReference>
<dbReference type="InterPro" id="IPR001128">
    <property type="entry name" value="Cyt_P450"/>
</dbReference>
<protein>
    <submittedName>
        <fullName evidence="4">Uncharacterized protein</fullName>
    </submittedName>
</protein>
<name>A0A7S0T186_9CHLO</name>
<reference evidence="4" key="1">
    <citation type="submission" date="2021-01" db="EMBL/GenBank/DDBJ databases">
        <authorList>
            <person name="Corre E."/>
            <person name="Pelletier E."/>
            <person name="Niang G."/>
            <person name="Scheremetjew M."/>
            <person name="Finn R."/>
            <person name="Kale V."/>
            <person name="Holt S."/>
            <person name="Cochrane G."/>
            <person name="Meng A."/>
            <person name="Brown T."/>
            <person name="Cohen L."/>
        </authorList>
    </citation>
    <scope>NUCLEOTIDE SEQUENCE</scope>
    <source>
        <strain evidence="4">SL-175</strain>
    </source>
</reference>
<dbReference type="GO" id="GO:0016123">
    <property type="term" value="P:xanthophyll biosynthetic process"/>
    <property type="evidence" value="ECO:0007669"/>
    <property type="project" value="TreeGrafter"/>
</dbReference>
<dbReference type="PRINTS" id="PR00463">
    <property type="entry name" value="EP450I"/>
</dbReference>
<dbReference type="AlphaFoldDB" id="A0A7S0T186"/>
<keyword evidence="2" id="KW-0349">Heme</keyword>
<gene>
    <name evidence="4" type="ORF">MANT1106_LOCUS21295</name>
</gene>
<evidence type="ECO:0000256" key="3">
    <source>
        <dbReference type="SAM" id="MobiDB-lite"/>
    </source>
</evidence>